<evidence type="ECO:0000256" key="10">
    <source>
        <dbReference type="ARBA" id="ARBA00023136"/>
    </source>
</evidence>
<keyword evidence="4" id="KW-1003">Cell membrane</keyword>
<dbReference type="Pfam" id="PF00474">
    <property type="entry name" value="SSF"/>
    <property type="match status" value="1"/>
</dbReference>
<feature type="transmembrane region" description="Helical" evidence="14">
    <location>
        <begin position="129"/>
        <end position="153"/>
    </location>
</feature>
<dbReference type="InterPro" id="IPR050277">
    <property type="entry name" value="Sodium:Solute_Symporter"/>
</dbReference>
<organism evidence="15 16">
    <name type="scientific">Oleiharenicola lentus</name>
    <dbReference type="NCBI Taxonomy" id="2508720"/>
    <lineage>
        <taxon>Bacteria</taxon>
        <taxon>Pseudomonadati</taxon>
        <taxon>Verrucomicrobiota</taxon>
        <taxon>Opitutia</taxon>
        <taxon>Opitutales</taxon>
        <taxon>Opitutaceae</taxon>
        <taxon>Oleiharenicola</taxon>
    </lineage>
</organism>
<dbReference type="InterPro" id="IPR038377">
    <property type="entry name" value="Na/Glc_symporter_sf"/>
</dbReference>
<proteinExistence type="inferred from homology"/>
<dbReference type="GO" id="GO:0006814">
    <property type="term" value="P:sodium ion transport"/>
    <property type="evidence" value="ECO:0007669"/>
    <property type="project" value="UniProtKB-KW"/>
</dbReference>
<feature type="transmembrane region" description="Helical" evidence="14">
    <location>
        <begin position="431"/>
        <end position="451"/>
    </location>
</feature>
<feature type="transmembrane region" description="Helical" evidence="14">
    <location>
        <begin position="610"/>
        <end position="628"/>
    </location>
</feature>
<evidence type="ECO:0000256" key="9">
    <source>
        <dbReference type="ARBA" id="ARBA00023065"/>
    </source>
</evidence>
<dbReference type="RefSeq" id="WP_129047590.1">
    <property type="nucleotide sequence ID" value="NZ_SDHX01000001.1"/>
</dbReference>
<evidence type="ECO:0000256" key="4">
    <source>
        <dbReference type="ARBA" id="ARBA00022475"/>
    </source>
</evidence>
<keyword evidence="9" id="KW-0406">Ion transport</keyword>
<accession>A0A4Q1CAZ1</accession>
<keyword evidence="10 14" id="KW-0472">Membrane</keyword>
<feature type="transmembrane region" description="Helical" evidence="14">
    <location>
        <begin position="490"/>
        <end position="511"/>
    </location>
</feature>
<evidence type="ECO:0000256" key="1">
    <source>
        <dbReference type="ARBA" id="ARBA00004651"/>
    </source>
</evidence>
<dbReference type="PANTHER" id="PTHR48086">
    <property type="entry name" value="SODIUM/PROLINE SYMPORTER-RELATED"/>
    <property type="match status" value="1"/>
</dbReference>
<protein>
    <submittedName>
        <fullName evidence="15">Sodium:solute symporter family protein</fullName>
    </submittedName>
</protein>
<feature type="transmembrane region" description="Helical" evidence="14">
    <location>
        <begin position="224"/>
        <end position="243"/>
    </location>
</feature>
<feature type="transmembrane region" description="Helical" evidence="14">
    <location>
        <begin position="346"/>
        <end position="363"/>
    </location>
</feature>
<evidence type="ECO:0000256" key="6">
    <source>
        <dbReference type="ARBA" id="ARBA00022847"/>
    </source>
</evidence>
<evidence type="ECO:0000313" key="16">
    <source>
        <dbReference type="Proteomes" id="UP000290218"/>
    </source>
</evidence>
<feature type="transmembrane region" description="Helical" evidence="14">
    <location>
        <begin position="298"/>
        <end position="325"/>
    </location>
</feature>
<feature type="transmembrane region" description="Helical" evidence="14">
    <location>
        <begin position="383"/>
        <end position="411"/>
    </location>
</feature>
<gene>
    <name evidence="15" type="ORF">ESB00_10225</name>
</gene>
<name>A0A4Q1CAZ1_9BACT</name>
<keyword evidence="11" id="KW-0739">Sodium transport</keyword>
<keyword evidence="5 14" id="KW-0812">Transmembrane</keyword>
<feature type="transmembrane region" description="Helical" evidence="14">
    <location>
        <begin position="457"/>
        <end position="478"/>
    </location>
</feature>
<evidence type="ECO:0000256" key="14">
    <source>
        <dbReference type="SAM" id="Phobius"/>
    </source>
</evidence>
<dbReference type="PANTHER" id="PTHR48086:SF3">
    <property type="entry name" value="SODIUM_PROLINE SYMPORTER"/>
    <property type="match status" value="1"/>
</dbReference>
<evidence type="ECO:0000256" key="7">
    <source>
        <dbReference type="ARBA" id="ARBA00022989"/>
    </source>
</evidence>
<evidence type="ECO:0000256" key="8">
    <source>
        <dbReference type="ARBA" id="ARBA00023053"/>
    </source>
</evidence>
<feature type="transmembrane region" description="Helical" evidence="14">
    <location>
        <begin position="689"/>
        <end position="710"/>
    </location>
</feature>
<dbReference type="Proteomes" id="UP000290218">
    <property type="component" value="Unassembled WGS sequence"/>
</dbReference>
<feature type="transmembrane region" description="Helical" evidence="14">
    <location>
        <begin position="15"/>
        <end position="35"/>
    </location>
</feature>
<keyword evidence="6" id="KW-0769">Symport</keyword>
<dbReference type="Gene3D" id="1.20.1730.10">
    <property type="entry name" value="Sodium/glucose cotransporter"/>
    <property type="match status" value="1"/>
</dbReference>
<evidence type="ECO:0000313" key="15">
    <source>
        <dbReference type="EMBL" id="RXK56224.1"/>
    </source>
</evidence>
<comment type="similarity">
    <text evidence="2 13">Belongs to the sodium:solute symporter (SSF) (TC 2.A.21) family.</text>
</comment>
<dbReference type="AlphaFoldDB" id="A0A4Q1CAZ1"/>
<dbReference type="GO" id="GO:0005886">
    <property type="term" value="C:plasma membrane"/>
    <property type="evidence" value="ECO:0007669"/>
    <property type="project" value="UniProtKB-SubCell"/>
</dbReference>
<dbReference type="OrthoDB" id="9810181at2"/>
<evidence type="ECO:0000256" key="11">
    <source>
        <dbReference type="ARBA" id="ARBA00023201"/>
    </source>
</evidence>
<dbReference type="InterPro" id="IPR001734">
    <property type="entry name" value="Na/solute_symporter"/>
</dbReference>
<keyword evidence="16" id="KW-1185">Reference proteome</keyword>
<reference evidence="15 16" key="1">
    <citation type="submission" date="2019-01" db="EMBL/GenBank/DDBJ databases">
        <title>Lacunisphaera sp. strain TWA-58.</title>
        <authorList>
            <person name="Chen W.-M."/>
        </authorList>
    </citation>
    <scope>NUCLEOTIDE SEQUENCE [LARGE SCALE GENOMIC DNA]</scope>
    <source>
        <strain evidence="15 16">TWA-58</strain>
    </source>
</reference>
<evidence type="ECO:0000256" key="3">
    <source>
        <dbReference type="ARBA" id="ARBA00022448"/>
    </source>
</evidence>
<evidence type="ECO:0000256" key="5">
    <source>
        <dbReference type="ARBA" id="ARBA00022692"/>
    </source>
</evidence>
<feature type="transmembrane region" description="Helical" evidence="14">
    <location>
        <begin position="88"/>
        <end position="109"/>
    </location>
</feature>
<evidence type="ECO:0000256" key="13">
    <source>
        <dbReference type="RuleBase" id="RU362091"/>
    </source>
</evidence>
<sequence length="714" mass="77771">MTAIPLPSLLATFFGLHWVDALIIVVYMIAVLAIGKALSHGVKGEKDFFLGGRSLGKWFQFFLSFGTMTDPGQATTTSSSVYRQGAGGAWLALITLFLTPYYWFSTVWFRRVRLTTTAELFEDRFGNRFLATLYASTTVLMAIVSIAGGNVVALKTLQPLMVKEPAAYTVVEAQRVADYHEFVTLRTERQSVSLAGERAARYDVLKAYYDRGELQPYISYLKPVQFYLVSTVLVAIFVMLGGLKASAMVDALQAVLVIVISFILIPFGLAKIGGFAALHEKVPAAMFNLFGGDGASEYTWYSIAALLFVQLVGIVGSQANMTIAGSAKNEYAARIGAVTGGFSKRFVTIAWAYCGLIALAMFGPSLSDPDQAWGLLTKALLPVGLIGIMIIGILGGKLALLGAQSVVLAGLVVKNLYEPFFPGKSEKHYMLIARLTVPAVLGAGVVVGLFLNSVVALLKFAIVLLLIWGVPITFIFIWRRLTETAVRVQVFATLILIAVIPWGVASIPTLAQSETLTAMTRERVLTSEVTATAEDVAAGRAATVGQTFTKTRRIEPVSIYFEEGVVRTNPQDPSSPRTGKGLFRFEVWLVSLTGADVAGFSPAMLLTTRYLVDVLLPMLIVVVVSLLTRPTDPARVARFYVRLKTPVAATLEEDAAEVERSYAAPQRFDQQKLFPRSNWEFTKWNREDLLGFLGCCVLVGIVLVVFKFVLTLGS</sequence>
<comment type="catalytic activity">
    <reaction evidence="12">
        <text>L-proline(in) + Na(+)(in) = L-proline(out) + Na(+)(out)</text>
        <dbReference type="Rhea" id="RHEA:28967"/>
        <dbReference type="ChEBI" id="CHEBI:29101"/>
        <dbReference type="ChEBI" id="CHEBI:60039"/>
    </reaction>
</comment>
<dbReference type="PROSITE" id="PS50283">
    <property type="entry name" value="NA_SOLUT_SYMP_3"/>
    <property type="match status" value="1"/>
</dbReference>
<comment type="caution">
    <text evidence="15">The sequence shown here is derived from an EMBL/GenBank/DDBJ whole genome shotgun (WGS) entry which is preliminary data.</text>
</comment>
<keyword evidence="8" id="KW-0915">Sodium</keyword>
<dbReference type="GO" id="GO:0015293">
    <property type="term" value="F:symporter activity"/>
    <property type="evidence" value="ECO:0007669"/>
    <property type="project" value="UniProtKB-KW"/>
</dbReference>
<evidence type="ECO:0000256" key="2">
    <source>
        <dbReference type="ARBA" id="ARBA00006434"/>
    </source>
</evidence>
<comment type="subcellular location">
    <subcellularLocation>
        <location evidence="1">Cell membrane</location>
        <topology evidence="1">Multi-pass membrane protein</topology>
    </subcellularLocation>
</comment>
<feature type="transmembrane region" description="Helical" evidence="14">
    <location>
        <begin position="255"/>
        <end position="278"/>
    </location>
</feature>
<keyword evidence="3" id="KW-0813">Transport</keyword>
<dbReference type="EMBL" id="SDHX01000001">
    <property type="protein sequence ID" value="RXK56224.1"/>
    <property type="molecule type" value="Genomic_DNA"/>
</dbReference>
<evidence type="ECO:0000256" key="12">
    <source>
        <dbReference type="ARBA" id="ARBA00033708"/>
    </source>
</evidence>
<keyword evidence="7 14" id="KW-1133">Transmembrane helix</keyword>